<feature type="transmembrane region" description="Helical" evidence="7">
    <location>
        <begin position="183"/>
        <end position="203"/>
    </location>
</feature>
<feature type="transmembrane region" description="Helical" evidence="7">
    <location>
        <begin position="130"/>
        <end position="149"/>
    </location>
</feature>
<comment type="subcellular location">
    <subcellularLocation>
        <location evidence="1">Cell membrane</location>
        <topology evidence="1">Multi-pass membrane protein</topology>
    </subcellularLocation>
</comment>
<evidence type="ECO:0000256" key="6">
    <source>
        <dbReference type="SAM" id="MobiDB-lite"/>
    </source>
</evidence>
<dbReference type="Pfam" id="PF02653">
    <property type="entry name" value="BPD_transp_2"/>
    <property type="match status" value="1"/>
</dbReference>
<dbReference type="InterPro" id="IPR043428">
    <property type="entry name" value="LivM-like"/>
</dbReference>
<feature type="region of interest" description="Disordered" evidence="6">
    <location>
        <begin position="362"/>
        <end position="416"/>
    </location>
</feature>
<reference evidence="8 9" key="1">
    <citation type="submission" date="2023-01" db="EMBL/GenBank/DDBJ databases">
        <title>Minimal conservation of predation-associated metabolite biosynthetic gene clusters underscores biosynthetic potential of Myxococcota including descriptions for ten novel species: Archangium lansinium sp. nov., Myxococcus landrumus sp. nov., Nannocystis bai.</title>
        <authorList>
            <person name="Ahearne A."/>
            <person name="Stevens C."/>
            <person name="Dowd S."/>
        </authorList>
    </citation>
    <scope>NUCLEOTIDE SEQUENCE [LARGE SCALE GENOMIC DNA]</scope>
    <source>
        <strain evidence="8 9">WIWO2</strain>
    </source>
</reference>
<evidence type="ECO:0000256" key="3">
    <source>
        <dbReference type="ARBA" id="ARBA00022692"/>
    </source>
</evidence>
<sequence>MPRPLQRVLTALLLLGVVVALEFGFETLLPDAAWRQLALFAMVNVIAALSLNVINGMAGQFSIGHAGFVGIGAYTGAVVAGNLHQHLGGGEPLFGNSFVVMPAALLASGLVAALFGLVVGLPSLRLRGDYLAIVTLGFAEIFRLTIATATTGGPDQGALGKLLGALGGPIGYAGPDDTGVPQYAGPFWIFGAVVIATILAWRLKFSGWGRALRALREDEIASAAVGVDPTRYKVTSFVISAAGGGIAGALLSSMRDGNPTVQPDQFTFNYSFDAITMVILGGSGSVSGAILGGVFVTFTVKLIEQLQGLDSVLALKAAYPALDLNALRMVLYAGILIGLMVLRPEGLFGERELFGRRWSRRKRSPVGPAEPVPATTGVEVAVGHGGALPSPGAPPDEPPPGITVGREGAPTGRELE</sequence>
<accession>A0ABT5BYV6</accession>
<keyword evidence="3 7" id="KW-0812">Transmembrane</keyword>
<keyword evidence="9" id="KW-1185">Reference proteome</keyword>
<proteinExistence type="predicted"/>
<dbReference type="InterPro" id="IPR001851">
    <property type="entry name" value="ABC_transp_permease"/>
</dbReference>
<evidence type="ECO:0000256" key="5">
    <source>
        <dbReference type="ARBA" id="ARBA00023136"/>
    </source>
</evidence>
<feature type="transmembrane region" description="Helical" evidence="7">
    <location>
        <begin position="93"/>
        <end position="118"/>
    </location>
</feature>
<keyword evidence="4 7" id="KW-1133">Transmembrane helix</keyword>
<keyword evidence="2" id="KW-1003">Cell membrane</keyword>
<protein>
    <submittedName>
        <fullName evidence="8">Branched-chain amino acid ABC transporter permease</fullName>
    </submittedName>
</protein>
<dbReference type="PANTHER" id="PTHR30482:SF10">
    <property type="entry name" value="HIGH-AFFINITY BRANCHED-CHAIN AMINO ACID TRANSPORT PROTEIN BRAE"/>
    <property type="match status" value="1"/>
</dbReference>
<keyword evidence="5 7" id="KW-0472">Membrane</keyword>
<evidence type="ECO:0000256" key="4">
    <source>
        <dbReference type="ARBA" id="ARBA00022989"/>
    </source>
</evidence>
<dbReference type="Proteomes" id="UP001217485">
    <property type="component" value="Unassembled WGS sequence"/>
</dbReference>
<dbReference type="PANTHER" id="PTHR30482">
    <property type="entry name" value="HIGH-AFFINITY BRANCHED-CHAIN AMINO ACID TRANSPORT SYSTEM PERMEASE"/>
    <property type="match status" value="1"/>
</dbReference>
<evidence type="ECO:0000256" key="7">
    <source>
        <dbReference type="SAM" id="Phobius"/>
    </source>
</evidence>
<feature type="compositionally biased region" description="Pro residues" evidence="6">
    <location>
        <begin position="391"/>
        <end position="401"/>
    </location>
</feature>
<evidence type="ECO:0000256" key="2">
    <source>
        <dbReference type="ARBA" id="ARBA00022475"/>
    </source>
</evidence>
<feature type="transmembrane region" description="Helical" evidence="7">
    <location>
        <begin position="61"/>
        <end position="81"/>
    </location>
</feature>
<organism evidence="8 9">
    <name type="scientific">Sorangium atrum</name>
    <dbReference type="NCBI Taxonomy" id="2995308"/>
    <lineage>
        <taxon>Bacteria</taxon>
        <taxon>Pseudomonadati</taxon>
        <taxon>Myxococcota</taxon>
        <taxon>Polyangia</taxon>
        <taxon>Polyangiales</taxon>
        <taxon>Polyangiaceae</taxon>
        <taxon>Sorangium</taxon>
    </lineage>
</organism>
<evidence type="ECO:0000256" key="1">
    <source>
        <dbReference type="ARBA" id="ARBA00004651"/>
    </source>
</evidence>
<dbReference type="CDD" id="cd06581">
    <property type="entry name" value="TM_PBP1_LivM_like"/>
    <property type="match status" value="1"/>
</dbReference>
<feature type="transmembrane region" description="Helical" evidence="7">
    <location>
        <begin position="321"/>
        <end position="342"/>
    </location>
</feature>
<evidence type="ECO:0000313" key="9">
    <source>
        <dbReference type="Proteomes" id="UP001217485"/>
    </source>
</evidence>
<dbReference type="RefSeq" id="WP_272096307.1">
    <property type="nucleotide sequence ID" value="NZ_JAQNDK010000002.1"/>
</dbReference>
<name>A0ABT5BYV6_9BACT</name>
<dbReference type="EMBL" id="JAQNDK010000002">
    <property type="protein sequence ID" value="MDC0679337.1"/>
    <property type="molecule type" value="Genomic_DNA"/>
</dbReference>
<gene>
    <name evidence="8" type="ORF">POL72_16455</name>
</gene>
<feature type="transmembrane region" description="Helical" evidence="7">
    <location>
        <begin position="234"/>
        <end position="254"/>
    </location>
</feature>
<evidence type="ECO:0000313" key="8">
    <source>
        <dbReference type="EMBL" id="MDC0679337.1"/>
    </source>
</evidence>
<feature type="transmembrane region" description="Helical" evidence="7">
    <location>
        <begin position="36"/>
        <end position="54"/>
    </location>
</feature>
<feature type="transmembrane region" description="Helical" evidence="7">
    <location>
        <begin position="274"/>
        <end position="300"/>
    </location>
</feature>
<comment type="caution">
    <text evidence="8">The sequence shown here is derived from an EMBL/GenBank/DDBJ whole genome shotgun (WGS) entry which is preliminary data.</text>
</comment>